<keyword evidence="4 9" id="KW-0436">Ligase</keyword>
<evidence type="ECO:0000256" key="9">
    <source>
        <dbReference type="HAMAP-Rule" id="MF_00027"/>
    </source>
</evidence>
<dbReference type="Gene3D" id="3.40.50.880">
    <property type="match status" value="1"/>
</dbReference>
<evidence type="ECO:0000256" key="5">
    <source>
        <dbReference type="ARBA" id="ARBA00022741"/>
    </source>
</evidence>
<dbReference type="EC" id="6.3.5.9" evidence="9"/>
<feature type="active site" description="Nucleophile" evidence="9">
    <location>
        <position position="329"/>
    </location>
</feature>
<dbReference type="NCBIfam" id="NF002204">
    <property type="entry name" value="PRK01077.1"/>
    <property type="match status" value="1"/>
</dbReference>
<dbReference type="InterPro" id="IPR011698">
    <property type="entry name" value="GATase_3"/>
</dbReference>
<dbReference type="SUPFAM" id="SSF52317">
    <property type="entry name" value="Class I glutamine amidotransferase-like"/>
    <property type="match status" value="1"/>
</dbReference>
<dbReference type="SUPFAM" id="SSF52540">
    <property type="entry name" value="P-loop containing nucleoside triphosphate hydrolases"/>
    <property type="match status" value="1"/>
</dbReference>
<keyword evidence="13" id="KW-1185">Reference proteome</keyword>
<comment type="similarity">
    <text evidence="9">Belongs to the CobB/CbiA family.</text>
</comment>
<evidence type="ECO:0000256" key="4">
    <source>
        <dbReference type="ARBA" id="ARBA00022598"/>
    </source>
</evidence>
<keyword evidence="3 9" id="KW-0169">Cobalamin biosynthesis</keyword>
<dbReference type="AlphaFoldDB" id="A0AAW5QXL1"/>
<dbReference type="PANTHER" id="PTHR43873">
    <property type="entry name" value="COBYRINATE A,C-DIAMIDE SYNTHASE"/>
    <property type="match status" value="1"/>
</dbReference>
<keyword evidence="6 9" id="KW-0067">ATP-binding</keyword>
<comment type="caution">
    <text evidence="12">The sequence shown here is derived from an EMBL/GenBank/DDBJ whole genome shotgun (WGS) entry which is preliminary data.</text>
</comment>
<feature type="domain" description="CobB/CobQ-like glutamine amidotransferase" evidence="11">
    <location>
        <begin position="247"/>
        <end position="435"/>
    </location>
</feature>
<dbReference type="GO" id="GO:0042242">
    <property type="term" value="F:cobyrinic acid a,c-diamide synthase activity"/>
    <property type="evidence" value="ECO:0007669"/>
    <property type="project" value="InterPro"/>
</dbReference>
<dbReference type="GO" id="GO:0009236">
    <property type="term" value="P:cobalamin biosynthetic process"/>
    <property type="evidence" value="ECO:0007669"/>
    <property type="project" value="UniProtKB-UniRule"/>
</dbReference>
<dbReference type="PANTHER" id="PTHR43873:SF1">
    <property type="entry name" value="COBYRINATE A,C-DIAMIDE SYNTHASE"/>
    <property type="match status" value="1"/>
</dbReference>
<reference evidence="12 13" key="1">
    <citation type="submission" date="2022-04" db="EMBL/GenBank/DDBJ databases">
        <authorList>
            <person name="Ye Y.-Q."/>
            <person name="Du Z.-J."/>
        </authorList>
    </citation>
    <scope>NUCLEOTIDE SEQUENCE [LARGE SCALE GENOMIC DNA]</scope>
    <source>
        <strain evidence="12 13">A6E488</strain>
    </source>
</reference>
<dbReference type="Gene3D" id="3.40.50.300">
    <property type="entry name" value="P-loop containing nucleotide triphosphate hydrolases"/>
    <property type="match status" value="1"/>
</dbReference>
<comment type="catalytic activity">
    <reaction evidence="9">
        <text>hydrogenobyrinate + 2 L-glutamine + 2 ATP + 2 H2O = hydrogenobyrinate a,c-diamide + 2 L-glutamate + 2 ADP + 2 phosphate + 2 H(+)</text>
        <dbReference type="Rhea" id="RHEA:12544"/>
        <dbReference type="ChEBI" id="CHEBI:15377"/>
        <dbReference type="ChEBI" id="CHEBI:15378"/>
        <dbReference type="ChEBI" id="CHEBI:29985"/>
        <dbReference type="ChEBI" id="CHEBI:30616"/>
        <dbReference type="ChEBI" id="CHEBI:43474"/>
        <dbReference type="ChEBI" id="CHEBI:58359"/>
        <dbReference type="ChEBI" id="CHEBI:77873"/>
        <dbReference type="ChEBI" id="CHEBI:77874"/>
        <dbReference type="ChEBI" id="CHEBI:456216"/>
        <dbReference type="EC" id="6.3.5.9"/>
    </reaction>
</comment>
<feature type="site" description="Increases nucleophilicity of active site Cys" evidence="9">
    <location>
        <position position="432"/>
    </location>
</feature>
<dbReference type="EMBL" id="JALIDZ010000003">
    <property type="protein sequence ID" value="MCT8971887.1"/>
    <property type="molecule type" value="Genomic_DNA"/>
</dbReference>
<dbReference type="PROSITE" id="PS51274">
    <property type="entry name" value="GATASE_COBBQ"/>
    <property type="match status" value="1"/>
</dbReference>
<evidence type="ECO:0000256" key="2">
    <source>
        <dbReference type="ARBA" id="ARBA00006205"/>
    </source>
</evidence>
<comment type="miscellaneous">
    <text evidence="9">The a and c carboxylates of hydrogenobyrinate are activated for nucleophilic attack via formation of a phosphorylated intermediate by ATP. CobB catalyzes first the amidation of the c-carboxylate, and then that of the a-carboxylate.</text>
</comment>
<dbReference type="InterPro" id="IPR002586">
    <property type="entry name" value="CobQ/CobB/MinD/ParA_Nub-bd_dom"/>
</dbReference>
<comment type="function">
    <text evidence="9">Catalyzes the ATP-dependent amidation of the two carboxylate groups at positions a and c of hydrogenobyrinate, using either L-glutamine or ammonia as the nitrogen source.</text>
</comment>
<dbReference type="HAMAP" id="MF_00027">
    <property type="entry name" value="CobB_CbiA"/>
    <property type="match status" value="1"/>
</dbReference>
<dbReference type="GO" id="GO:0043802">
    <property type="term" value="F:hydrogenobyrinic acid a,c-diamide synthase (glutamine-hydrolysing) activity"/>
    <property type="evidence" value="ECO:0007669"/>
    <property type="project" value="UniProtKB-UniRule"/>
</dbReference>
<keyword evidence="8 9" id="KW-0315">Glutamine amidotransferase</keyword>
<feature type="domain" description="CobQ/CobB/MinD/ParA nucleotide binding" evidence="10">
    <location>
        <begin position="7"/>
        <end position="192"/>
    </location>
</feature>
<dbReference type="Proteomes" id="UP001320898">
    <property type="component" value="Unassembled WGS sequence"/>
</dbReference>
<evidence type="ECO:0000256" key="6">
    <source>
        <dbReference type="ARBA" id="ARBA00022840"/>
    </source>
</evidence>
<comment type="pathway">
    <text evidence="9">Cofactor biosynthesis; adenosylcobalamin biosynthesis; cob(II)yrinate a,c-diamide from precorrin-2 (aerobic route): step 9/10.</text>
</comment>
<evidence type="ECO:0000259" key="11">
    <source>
        <dbReference type="Pfam" id="PF07685"/>
    </source>
</evidence>
<comment type="similarity">
    <text evidence="2">Belongs to the CobB/CobQ family. CobQ subfamily.</text>
</comment>
<organism evidence="12 13">
    <name type="scientific">Microbaculum marinisediminis</name>
    <dbReference type="NCBI Taxonomy" id="2931392"/>
    <lineage>
        <taxon>Bacteria</taxon>
        <taxon>Pseudomonadati</taxon>
        <taxon>Pseudomonadota</taxon>
        <taxon>Alphaproteobacteria</taxon>
        <taxon>Hyphomicrobiales</taxon>
        <taxon>Tepidamorphaceae</taxon>
        <taxon>Microbaculum</taxon>
    </lineage>
</organism>
<dbReference type="RefSeq" id="WP_261615453.1">
    <property type="nucleotide sequence ID" value="NZ_JALIDZ010000003.1"/>
</dbReference>
<evidence type="ECO:0000256" key="7">
    <source>
        <dbReference type="ARBA" id="ARBA00022842"/>
    </source>
</evidence>
<dbReference type="InterPro" id="IPR029062">
    <property type="entry name" value="Class_I_gatase-like"/>
</dbReference>
<name>A0AAW5QXL1_9HYPH</name>
<dbReference type="InterPro" id="IPR004484">
    <property type="entry name" value="CbiA/CobB_synth"/>
</dbReference>
<keyword evidence="7 9" id="KW-0460">Magnesium</keyword>
<evidence type="ECO:0000313" key="12">
    <source>
        <dbReference type="EMBL" id="MCT8971887.1"/>
    </source>
</evidence>
<evidence type="ECO:0000256" key="1">
    <source>
        <dbReference type="ARBA" id="ARBA00001946"/>
    </source>
</evidence>
<evidence type="ECO:0000313" key="13">
    <source>
        <dbReference type="Proteomes" id="UP001320898"/>
    </source>
</evidence>
<sequence length="438" mass="45797">MTAKGLIVAAPRSGSGKTTVTLGLIGALRRRGVRVRTAKSGPDYIDPAFHAAASGTTGFNLDTWAMPPDLIDALVADVAADADLLIVEASMGLFDGLSGAPGRRGAGADLAARLNLPVLLVMDVSGQSQSAAAIAHGFATLDENVRIGAVIANRVASERHLAQVADSMRQIAMPLAGAMMRDQTITLPERHLGLVQAREHGDLDKLLDRLADLAEERLDLDLILDTARPITATTADAAPALRPPGQRIALASDAAFTFIYPHLTDGWRRAGSEIIPFSPLADEAPPADCDVCWLPGGYPELHAGALAAATAFRSGLEAFAEAQPVHGECGGYMVLGEGLEDAEGTRHTMTGLLSHATSFAKRKMNLGYRQATLMADCPAGPAGAVLRGHEFHYATVIEAGSDEPLADLIDGQGRDLGASGGRRGRVSGTFFHAIAELK</sequence>
<proteinExistence type="inferred from homology"/>
<evidence type="ECO:0000259" key="10">
    <source>
        <dbReference type="Pfam" id="PF01656"/>
    </source>
</evidence>
<comment type="cofactor">
    <cofactor evidence="1 9">
        <name>Mg(2+)</name>
        <dbReference type="ChEBI" id="CHEBI:18420"/>
    </cofactor>
</comment>
<dbReference type="Pfam" id="PF07685">
    <property type="entry name" value="GATase_3"/>
    <property type="match status" value="1"/>
</dbReference>
<dbReference type="Pfam" id="PF01656">
    <property type="entry name" value="CbiA"/>
    <property type="match status" value="1"/>
</dbReference>
<keyword evidence="5 9" id="KW-0547">Nucleotide-binding</keyword>
<comment type="domain">
    <text evidence="9">Comprises of two domains. The C-terminal domain contains the binding site for glutamine and catalyzes the hydrolysis of this substrate to glutamate and ammonia. The N-terminal domain is anticipated to bind ATP and hydrogenobyrinate and catalyzes the ultimate synthesis of the diamide product. The ammonia produced via the glutaminase domain is probably translocated to the adjacent domain via a molecular tunnel, where it reacts with an activated intermediate.</text>
</comment>
<evidence type="ECO:0000256" key="3">
    <source>
        <dbReference type="ARBA" id="ARBA00022573"/>
    </source>
</evidence>
<dbReference type="InterPro" id="IPR027417">
    <property type="entry name" value="P-loop_NTPase"/>
</dbReference>
<protein>
    <recommendedName>
        <fullName evidence="9">Hydrogenobyrinate a,c-diamide synthase</fullName>
        <ecNumber evidence="9">6.3.5.9</ecNumber>
    </recommendedName>
    <alternativeName>
        <fullName evidence="9">Hydrogenobyrinic acid a,c-diamide synthase</fullName>
    </alternativeName>
</protein>
<evidence type="ECO:0000256" key="8">
    <source>
        <dbReference type="ARBA" id="ARBA00022962"/>
    </source>
</evidence>
<dbReference type="GO" id="GO:0005524">
    <property type="term" value="F:ATP binding"/>
    <property type="evidence" value="ECO:0007669"/>
    <property type="project" value="UniProtKB-UniRule"/>
</dbReference>
<accession>A0AAW5QXL1</accession>
<dbReference type="NCBIfam" id="TIGR00379">
    <property type="entry name" value="cobB"/>
    <property type="match status" value="1"/>
</dbReference>
<gene>
    <name evidence="9" type="primary">cobB</name>
    <name evidence="12" type="ORF">MUB46_08490</name>
</gene>